<reference evidence="1" key="1">
    <citation type="journal article" date="2020" name="Mol. Plant Microbe Interact.">
        <title>Genome Sequence of the Biocontrol Agent Coniothyrium minitans strain Conio (IMI 134523).</title>
        <authorList>
            <person name="Patel D."/>
            <person name="Shittu T.A."/>
            <person name="Baroncelli R."/>
            <person name="Muthumeenakshi S."/>
            <person name="Osborne T.H."/>
            <person name="Janganan T.K."/>
            <person name="Sreenivasaprasad S."/>
        </authorList>
    </citation>
    <scope>NUCLEOTIDE SEQUENCE</scope>
    <source>
        <strain evidence="1">Conio</strain>
    </source>
</reference>
<sequence>MMDEIPDSYGLDGILAEALRSRAKWRAADVSVCCRYAGGGWPNKPRADSTVRMRMWMGMQIESREHTLSSG</sequence>
<gene>
    <name evidence="1" type="ORF">PMIN01_08507</name>
</gene>
<keyword evidence="2" id="KW-1185">Reference proteome</keyword>
<evidence type="ECO:0000313" key="2">
    <source>
        <dbReference type="Proteomes" id="UP000756921"/>
    </source>
</evidence>
<dbReference type="AlphaFoldDB" id="A0A9P6GHB8"/>
<dbReference type="EMBL" id="WJXW01000008">
    <property type="protein sequence ID" value="KAF9734164.1"/>
    <property type="molecule type" value="Genomic_DNA"/>
</dbReference>
<name>A0A9P6GHB8_9PLEO</name>
<organism evidence="1 2">
    <name type="scientific">Paraphaeosphaeria minitans</name>
    <dbReference type="NCBI Taxonomy" id="565426"/>
    <lineage>
        <taxon>Eukaryota</taxon>
        <taxon>Fungi</taxon>
        <taxon>Dikarya</taxon>
        <taxon>Ascomycota</taxon>
        <taxon>Pezizomycotina</taxon>
        <taxon>Dothideomycetes</taxon>
        <taxon>Pleosporomycetidae</taxon>
        <taxon>Pleosporales</taxon>
        <taxon>Massarineae</taxon>
        <taxon>Didymosphaeriaceae</taxon>
        <taxon>Paraphaeosphaeria</taxon>
    </lineage>
</organism>
<evidence type="ECO:0000313" key="1">
    <source>
        <dbReference type="EMBL" id="KAF9734164.1"/>
    </source>
</evidence>
<dbReference type="Proteomes" id="UP000756921">
    <property type="component" value="Unassembled WGS sequence"/>
</dbReference>
<comment type="caution">
    <text evidence="1">The sequence shown here is derived from an EMBL/GenBank/DDBJ whole genome shotgun (WGS) entry which is preliminary data.</text>
</comment>
<accession>A0A9P6GHB8</accession>
<proteinExistence type="predicted"/>
<protein>
    <submittedName>
        <fullName evidence="1">Uncharacterized protein</fullName>
    </submittedName>
</protein>